<dbReference type="PANTHER" id="PTHR43818">
    <property type="entry name" value="BCDNA.GH03377"/>
    <property type="match status" value="1"/>
</dbReference>
<dbReference type="GO" id="GO:0016491">
    <property type="term" value="F:oxidoreductase activity"/>
    <property type="evidence" value="ECO:0007669"/>
    <property type="project" value="UniProtKB-KW"/>
</dbReference>
<dbReference type="AlphaFoldDB" id="A0A420XN89"/>
<comment type="caution">
    <text evidence="4">The sequence shown here is derived from an EMBL/GenBank/DDBJ whole genome shotgun (WGS) entry which is preliminary data.</text>
</comment>
<dbReference type="PANTHER" id="PTHR43818:SF11">
    <property type="entry name" value="BCDNA.GH03377"/>
    <property type="match status" value="1"/>
</dbReference>
<reference evidence="4 5" key="1">
    <citation type="submission" date="2018-10" db="EMBL/GenBank/DDBJ databases">
        <title>Genomic Encyclopedia of Archaeal and Bacterial Type Strains, Phase II (KMG-II): from individual species to whole genera.</title>
        <authorList>
            <person name="Goeker M."/>
        </authorList>
    </citation>
    <scope>NUCLEOTIDE SEQUENCE [LARGE SCALE GENOMIC DNA]</scope>
    <source>
        <strain evidence="4 5">RP-AC37</strain>
    </source>
</reference>
<evidence type="ECO:0000256" key="1">
    <source>
        <dbReference type="ARBA" id="ARBA00023002"/>
    </source>
</evidence>
<feature type="domain" description="Gfo/Idh/MocA-like oxidoreductase N-terminal" evidence="2">
    <location>
        <begin position="8"/>
        <end position="119"/>
    </location>
</feature>
<dbReference type="InParanoid" id="A0A420XN89"/>
<feature type="domain" description="GFO/IDH/MocA-like oxidoreductase" evidence="3">
    <location>
        <begin position="133"/>
        <end position="267"/>
    </location>
</feature>
<dbReference type="Gene3D" id="3.40.50.720">
    <property type="entry name" value="NAD(P)-binding Rossmann-like Domain"/>
    <property type="match status" value="1"/>
</dbReference>
<dbReference type="OrthoDB" id="9776544at2"/>
<keyword evidence="5" id="KW-1185">Reference proteome</keyword>
<organism evidence="4 5">
    <name type="scientific">Motilibacter peucedani</name>
    <dbReference type="NCBI Taxonomy" id="598650"/>
    <lineage>
        <taxon>Bacteria</taxon>
        <taxon>Bacillati</taxon>
        <taxon>Actinomycetota</taxon>
        <taxon>Actinomycetes</taxon>
        <taxon>Motilibacterales</taxon>
        <taxon>Motilibacteraceae</taxon>
        <taxon>Motilibacter</taxon>
    </lineage>
</organism>
<protein>
    <submittedName>
        <fullName evidence="4">Putative dehydrogenase</fullName>
    </submittedName>
</protein>
<dbReference type="InterPro" id="IPR036291">
    <property type="entry name" value="NAD(P)-bd_dom_sf"/>
</dbReference>
<keyword evidence="1" id="KW-0560">Oxidoreductase</keyword>
<evidence type="ECO:0000259" key="2">
    <source>
        <dbReference type="Pfam" id="PF01408"/>
    </source>
</evidence>
<name>A0A420XN89_9ACTN</name>
<dbReference type="Pfam" id="PF22725">
    <property type="entry name" value="GFO_IDH_MocA_C3"/>
    <property type="match status" value="1"/>
</dbReference>
<gene>
    <name evidence="4" type="ORF">CLV35_2999</name>
</gene>
<accession>A0A420XN89</accession>
<dbReference type="InterPro" id="IPR050463">
    <property type="entry name" value="Gfo/Idh/MocA_oxidrdct_glycsds"/>
</dbReference>
<sequence>MSRSGPVGVGVIGAGVISDQYLSNLGSYPDVEVVAVGDIDADRAAAQATKHGVRSSGGVDAVLADDDVEVVVNLTIPAAHVEVSTAALEAGKHVWSEKPLGIEREGAKDLVDLAGSRGPLLGCAPDTVLGPGWQTAKRAIEAGAIGTPLSATTAFQGQGPDWWHPGPEFLFAKGAGPLFDMGPYYLTALVHLVGPIAHVVAVGTKAAEVRTIRSGPRAGTEFPVEVPTHLALTSIFEQGQVASSLMSVDTPLFRHGVFEVNGTEGTLVLGDPNYFGGSELRVYRPMVEHDRSKPQPYEILPEEGPLSGRGVGALCMARTLRGGDVHVATGQVAYHVLDVMVSAEESVQRKEFVEVASTVDPVPALPADFDPFAATLA</sequence>
<dbReference type="RefSeq" id="WP_121194252.1">
    <property type="nucleotide sequence ID" value="NZ_RBWV01000013.1"/>
</dbReference>
<dbReference type="Pfam" id="PF01408">
    <property type="entry name" value="GFO_IDH_MocA"/>
    <property type="match status" value="1"/>
</dbReference>
<dbReference type="Proteomes" id="UP000281955">
    <property type="component" value="Unassembled WGS sequence"/>
</dbReference>
<evidence type="ECO:0000313" key="4">
    <source>
        <dbReference type="EMBL" id="RKS72750.1"/>
    </source>
</evidence>
<evidence type="ECO:0000259" key="3">
    <source>
        <dbReference type="Pfam" id="PF22725"/>
    </source>
</evidence>
<proteinExistence type="predicted"/>
<dbReference type="InterPro" id="IPR000683">
    <property type="entry name" value="Gfo/Idh/MocA-like_OxRdtase_N"/>
</dbReference>
<evidence type="ECO:0000313" key="5">
    <source>
        <dbReference type="Proteomes" id="UP000281955"/>
    </source>
</evidence>
<dbReference type="GO" id="GO:0000166">
    <property type="term" value="F:nucleotide binding"/>
    <property type="evidence" value="ECO:0007669"/>
    <property type="project" value="InterPro"/>
</dbReference>
<dbReference type="EMBL" id="RBWV01000013">
    <property type="protein sequence ID" value="RKS72750.1"/>
    <property type="molecule type" value="Genomic_DNA"/>
</dbReference>
<dbReference type="InterPro" id="IPR055170">
    <property type="entry name" value="GFO_IDH_MocA-like_dom"/>
</dbReference>
<dbReference type="SUPFAM" id="SSF51735">
    <property type="entry name" value="NAD(P)-binding Rossmann-fold domains"/>
    <property type="match status" value="1"/>
</dbReference>
<dbReference type="Gene3D" id="3.30.360.10">
    <property type="entry name" value="Dihydrodipicolinate Reductase, domain 2"/>
    <property type="match status" value="1"/>
</dbReference>
<dbReference type="SUPFAM" id="SSF55347">
    <property type="entry name" value="Glyceraldehyde-3-phosphate dehydrogenase-like, C-terminal domain"/>
    <property type="match status" value="1"/>
</dbReference>